<evidence type="ECO:0000256" key="1">
    <source>
        <dbReference type="SAM" id="MobiDB-lite"/>
    </source>
</evidence>
<feature type="compositionally biased region" description="Basic and acidic residues" evidence="1">
    <location>
        <begin position="42"/>
        <end position="55"/>
    </location>
</feature>
<reference evidence="2 3" key="1">
    <citation type="submission" date="2023-08" db="EMBL/GenBank/DDBJ databases">
        <title>The draft genome sequence of Paracraurococcus sp. LOR1-02.</title>
        <authorList>
            <person name="Kingkaew E."/>
            <person name="Tanasupawat S."/>
        </authorList>
    </citation>
    <scope>NUCLEOTIDE SEQUENCE [LARGE SCALE GENOMIC DNA]</scope>
    <source>
        <strain evidence="2 3">LOR1-02</strain>
    </source>
</reference>
<evidence type="ECO:0000313" key="3">
    <source>
        <dbReference type="Proteomes" id="UP001243009"/>
    </source>
</evidence>
<dbReference type="RefSeq" id="WP_305102460.1">
    <property type="nucleotide sequence ID" value="NZ_JAUTWS010000003.1"/>
</dbReference>
<protein>
    <submittedName>
        <fullName evidence="2">Uncharacterized protein</fullName>
    </submittedName>
</protein>
<dbReference type="EMBL" id="JAUTWS010000003">
    <property type="protein sequence ID" value="MDO9707590.1"/>
    <property type="molecule type" value="Genomic_DNA"/>
</dbReference>
<accession>A0ABT9DUL2</accession>
<keyword evidence="3" id="KW-1185">Reference proteome</keyword>
<sequence>MSDRTDPKPTRSGEAPDDPGRTAQDAPRDQAAKPSDPADSLPTRRDRTGIDHPVADDPSPDLTGSGDT</sequence>
<gene>
    <name evidence="2" type="ORF">Q7A36_04475</name>
</gene>
<proteinExistence type="predicted"/>
<name>A0ABT9DUL2_9PROT</name>
<comment type="caution">
    <text evidence="2">The sequence shown here is derived from an EMBL/GenBank/DDBJ whole genome shotgun (WGS) entry which is preliminary data.</text>
</comment>
<feature type="compositionally biased region" description="Basic and acidic residues" evidence="1">
    <location>
        <begin position="1"/>
        <end position="11"/>
    </location>
</feature>
<organism evidence="2 3">
    <name type="scientific">Paracraurococcus lichenis</name>
    <dbReference type="NCBI Taxonomy" id="3064888"/>
    <lineage>
        <taxon>Bacteria</taxon>
        <taxon>Pseudomonadati</taxon>
        <taxon>Pseudomonadota</taxon>
        <taxon>Alphaproteobacteria</taxon>
        <taxon>Acetobacterales</taxon>
        <taxon>Roseomonadaceae</taxon>
        <taxon>Paracraurococcus</taxon>
    </lineage>
</organism>
<dbReference type="Proteomes" id="UP001243009">
    <property type="component" value="Unassembled WGS sequence"/>
</dbReference>
<evidence type="ECO:0000313" key="2">
    <source>
        <dbReference type="EMBL" id="MDO9707590.1"/>
    </source>
</evidence>
<feature type="region of interest" description="Disordered" evidence="1">
    <location>
        <begin position="1"/>
        <end position="68"/>
    </location>
</feature>